<organism evidence="3 4">
    <name type="scientific">Didymella rabiei</name>
    <name type="common">Chickpea ascochyta blight fungus</name>
    <name type="synonym">Mycosphaerella rabiei</name>
    <dbReference type="NCBI Taxonomy" id="5454"/>
    <lineage>
        <taxon>Eukaryota</taxon>
        <taxon>Fungi</taxon>
        <taxon>Dikarya</taxon>
        <taxon>Ascomycota</taxon>
        <taxon>Pezizomycotina</taxon>
        <taxon>Dothideomycetes</taxon>
        <taxon>Pleosporomycetidae</taxon>
        <taxon>Pleosporales</taxon>
        <taxon>Pleosporineae</taxon>
        <taxon>Didymellaceae</taxon>
        <taxon>Ascochyta</taxon>
    </lineage>
</organism>
<feature type="compositionally biased region" description="Basic and acidic residues" evidence="1">
    <location>
        <begin position="1240"/>
        <end position="1249"/>
    </location>
</feature>
<feature type="compositionally biased region" description="Polar residues" evidence="1">
    <location>
        <begin position="106"/>
        <end position="121"/>
    </location>
</feature>
<feature type="compositionally biased region" description="Polar residues" evidence="1">
    <location>
        <begin position="136"/>
        <end position="147"/>
    </location>
</feature>
<feature type="compositionally biased region" description="Polar residues" evidence="1">
    <location>
        <begin position="287"/>
        <end position="307"/>
    </location>
</feature>
<feature type="region of interest" description="Disordered" evidence="1">
    <location>
        <begin position="192"/>
        <end position="223"/>
    </location>
</feature>
<comment type="caution">
    <text evidence="3">The sequence shown here is derived from an EMBL/GenBank/DDBJ whole genome shotgun (WGS) entry which is preliminary data.</text>
</comment>
<feature type="region of interest" description="Disordered" evidence="1">
    <location>
        <begin position="287"/>
        <end position="319"/>
    </location>
</feature>
<feature type="region of interest" description="Disordered" evidence="1">
    <location>
        <begin position="1332"/>
        <end position="1358"/>
    </location>
</feature>
<feature type="chain" id="PRO_5007842667" evidence="2">
    <location>
        <begin position="17"/>
        <end position="1533"/>
    </location>
</feature>
<feature type="compositionally biased region" description="Polar residues" evidence="1">
    <location>
        <begin position="161"/>
        <end position="171"/>
    </location>
</feature>
<feature type="compositionally biased region" description="Low complexity" evidence="1">
    <location>
        <begin position="922"/>
        <end position="936"/>
    </location>
</feature>
<dbReference type="Proteomes" id="UP000076837">
    <property type="component" value="Unassembled WGS sequence"/>
</dbReference>
<evidence type="ECO:0000313" key="3">
    <source>
        <dbReference type="EMBL" id="KZM24270.1"/>
    </source>
</evidence>
<accession>A0A163FCI6</accession>
<sequence length="1533" mass="158543">MWFKIVLLSYCAASLAVTIVTASITNDATVPRRQHKVERTIFTSVERPQQSFKNVTSSSELIKSTSSLGVTSSALTPSLSQSTIFNTPSIVITPVTTSSSTPTSVKTDQSSLLERSSSDNGELSYSSTLLETESGRTFSASSTAGQQSSETSATSHFSSSQLATSKQATSSTKVGTTLSISSFTHDGPLFSSTLESSSNVPKSASNQTPTTSVQAPSSTLTSATPVEISQAPSHIITDPLSQSLTSSVAIKTQSSAVPISSSQNSASDTSSTIASASTRLTSQLIPTSSIPHEQQTNPLFTAPPASTSDRKPNPGTLKLTTSTTFDILTNLLPEPLSTSFSEHASGLTSLPALSSTGNLEASTSAPWSTIVAVTSIEESNDSVETTSTSMVPSSLVTSAIEPSLSSILGTATSIVEIPLPLPMPSGPETTATLATSAIPSSLSISSGQPLPGGSTAFTPVNSGTLSTSEPTLVPWSQSAIITSSTRTSIQSSMVSMISSGAQIPTSSLLESTTVISDVASMSSLSANLSHPGITAGVTPDTDSSVVTATSSSTLSILTESEPLLSETRALISSISGVVSTEIVSLTSTGSSPVASLSLTVELPSKSSALVAISSKTNATGSSSSTEMVVSSLETRTLSSATYSSEVISSFLPSETAFPSVSVATTSASQTFINTSQDPSSPTPTFVGTQPSFTSQSSGVTSNTQQLASTLPVSESQVPQNQTSILKAPSMGIASSSTLSSSVSVLSSLLTGSRVPSLKDFTSLQTIATGPIPTSESSAYSSSLSSNSSSSGLGSLVIPSSSGASPLAPSTTKTIMSLSRPPFPSSSAALNGTQSKTLSSITPGIVTATFSTVYVSSIRSSTLDLSTIAFSLLNSVTNAAANNTDTPVSRPRSTVLPSATSGTWLPTSESLQSSRKLGFSANSTRSSPARPSLSASTGLPRLSKNSTIGTTELGITFSRSALPTGITSDTASAPNATQAETMQTSSELDPAISGIADLTASITPGSDSSIQTDAPSYTLVSGLKTASTTGGADADNKNTLAMPHTPTSTPSQTATAGNPPPLTASQTAGIAVGGTTCLLIAVVAAIYIARRYHAAKHGKRMSTGSVYPKVAYLYDPKTGGGGSDAEALMSGTDGGMPPADSTSRAAQGSPKHMQRHSTGTVPFNCFTNPGNPFGEPYRDPTVHRYSEFARCDTTRALSAAVAGYANAPRRSSSYTKYQSNSSNPFSDHVIPSPTFAPFSPDDIRRPELKRAQSPSDGRGDYSQMSVNPYAYLNTAASMYPPISPYRRPVTQGLSPTFDTRRRTMDSDPFADPFEHDVLLQVDERNRTSDSVTILAPSPNLMSPRTPRTPVGPKLPVRQPNGVTPARSLLSPVAAQYFHKAQKVKIPRKSIASPVLVQVGRSPVINPFAPLPAAPEPLGWEDFKRHSDKHFLDEQSVPAPLKFSSPAIKKKPVPSSHTHTKSSLTGAGQALLAGNGLPLTAKIPRMYNKSVGLDVPRVHGNAGSAHEDMSSDPVVREKRSRELRFADPALIGKEF</sequence>
<reference evidence="3 4" key="1">
    <citation type="journal article" date="2016" name="Sci. Rep.">
        <title>Draft genome sequencing and secretome analysis of fungal phytopathogen Ascochyta rabiei provides insight into the necrotrophic effector repertoire.</title>
        <authorList>
            <person name="Verma S."/>
            <person name="Gazara R.K."/>
            <person name="Nizam S."/>
            <person name="Parween S."/>
            <person name="Chattopadhyay D."/>
            <person name="Verma P.K."/>
        </authorList>
    </citation>
    <scope>NUCLEOTIDE SEQUENCE [LARGE SCALE GENOMIC DNA]</scope>
    <source>
        <strain evidence="3 4">ArDII</strain>
    </source>
</reference>
<feature type="compositionally biased region" description="Low complexity" evidence="1">
    <location>
        <begin position="1210"/>
        <end position="1222"/>
    </location>
</feature>
<feature type="region of interest" description="Disordered" evidence="1">
    <location>
        <begin position="1129"/>
        <end position="1163"/>
    </location>
</feature>
<feature type="region of interest" description="Disordered" evidence="1">
    <location>
        <begin position="1207"/>
        <end position="1262"/>
    </location>
</feature>
<feature type="region of interest" description="Disordered" evidence="1">
    <location>
        <begin position="881"/>
        <end position="944"/>
    </location>
</feature>
<keyword evidence="2" id="KW-0732">Signal</keyword>
<evidence type="ECO:0000256" key="1">
    <source>
        <dbReference type="SAM" id="MobiDB-lite"/>
    </source>
</evidence>
<feature type="region of interest" description="Disordered" evidence="1">
    <location>
        <begin position="255"/>
        <end position="274"/>
    </location>
</feature>
<proteinExistence type="predicted"/>
<evidence type="ECO:0000313" key="4">
    <source>
        <dbReference type="Proteomes" id="UP000076837"/>
    </source>
</evidence>
<feature type="compositionally biased region" description="Low complexity" evidence="1">
    <location>
        <begin position="148"/>
        <end position="160"/>
    </location>
</feature>
<feature type="compositionally biased region" description="Polar residues" evidence="1">
    <location>
        <begin position="881"/>
        <end position="914"/>
    </location>
</feature>
<feature type="region of interest" description="Disordered" evidence="1">
    <location>
        <begin position="95"/>
        <end position="124"/>
    </location>
</feature>
<keyword evidence="4" id="KW-1185">Reference proteome</keyword>
<feature type="signal peptide" evidence="2">
    <location>
        <begin position="1"/>
        <end position="16"/>
    </location>
</feature>
<evidence type="ECO:0000256" key="2">
    <source>
        <dbReference type="SAM" id="SignalP"/>
    </source>
</evidence>
<feature type="region of interest" description="Disordered" evidence="1">
    <location>
        <begin position="1498"/>
        <end position="1518"/>
    </location>
</feature>
<feature type="compositionally biased region" description="Low complexity" evidence="1">
    <location>
        <begin position="1044"/>
        <end position="1055"/>
    </location>
</feature>
<protein>
    <submittedName>
        <fullName evidence="3">Uncharacterized protein</fullName>
    </submittedName>
</protein>
<dbReference type="EMBL" id="JYNV01000169">
    <property type="protein sequence ID" value="KZM24270.1"/>
    <property type="molecule type" value="Genomic_DNA"/>
</dbReference>
<dbReference type="STRING" id="5454.A0A163FCI6"/>
<feature type="region of interest" description="Disordered" evidence="1">
    <location>
        <begin position="1442"/>
        <end position="1462"/>
    </location>
</feature>
<feature type="region of interest" description="Disordered" evidence="1">
    <location>
        <begin position="136"/>
        <end position="171"/>
    </location>
</feature>
<feature type="region of interest" description="Disordered" evidence="1">
    <location>
        <begin position="690"/>
        <end position="721"/>
    </location>
</feature>
<name>A0A163FCI6_DIDRA</name>
<feature type="compositionally biased region" description="Basic and acidic residues" evidence="1">
    <location>
        <begin position="1503"/>
        <end position="1518"/>
    </location>
</feature>
<feature type="region of interest" description="Disordered" evidence="1">
    <location>
        <begin position="1024"/>
        <end position="1059"/>
    </location>
</feature>
<feature type="compositionally biased region" description="Low complexity" evidence="1">
    <location>
        <begin position="95"/>
        <end position="105"/>
    </location>
</feature>
<gene>
    <name evidence="3" type="ORF">ST47_g4614</name>
</gene>
<feature type="region of interest" description="Disordered" evidence="1">
    <location>
        <begin position="801"/>
        <end position="830"/>
    </location>
</feature>
<feature type="compositionally biased region" description="Low complexity" evidence="1">
    <location>
        <begin position="260"/>
        <end position="274"/>
    </location>
</feature>